<dbReference type="KEGG" id="pret:103460188"/>
<sequence length="577" mass="64180">MGGFFSSESAPPQSLPSLPSPLLTTPWREISWGNTQEPLQYMKNFQPQNEKVEAIRVLLCGPVGAGRSSFINSVNSVLRGRMTHEALASPTCGSCFTKTYQTYKIKKEGRGNFYPFVFNDIMGLEDGDGQGVRTDDIKLALKGHVKDGYEFKSSASISAGDSDYNADPSLRDRVHVLVYMISADMPQMKSSVLKKMTEIREAARDLGIYQLAILTHIDEACGEIEKNIRNVYKSKHLKKKMTDFSSSLGIPMNCIFPVKNYSKEIQLDPDVDALILSALRLMIDFGGNYATNNQHFVPAMGGGSPGLLETPWRDISSTNKHELLQSMNNFQPQNEKVTAVRVLLYGPVGAGKSSFINSVNNILQGRMTNEALASNLTSDQSFTKKYKTYKIKKEGRGNFYPFVFNDIMGLEEQGGVRTDDIKLALKGRVNEGYKFNPASSLSDDDLGYNSSPSISDRVHVLVCVYSANASQMRSSVLQKMREIREAASELDIPQLAILTHIDAACGETQRDLKNIYRSKYLKKKMTDFSSSLGIPMNCILPVKNYSHETQLNPDIDTLILSALRLMIDFGDDYADKL</sequence>
<reference evidence="2" key="3">
    <citation type="submission" date="2025-09" db="UniProtKB">
        <authorList>
            <consortium name="Ensembl"/>
        </authorList>
    </citation>
    <scope>IDENTIFICATION</scope>
    <source>
        <strain evidence="2">Guanapo</strain>
    </source>
</reference>
<evidence type="ECO:0000313" key="3">
    <source>
        <dbReference type="Proteomes" id="UP000242638"/>
    </source>
</evidence>
<proteinExistence type="predicted"/>
<dbReference type="SUPFAM" id="SSF52540">
    <property type="entry name" value="P-loop containing nucleoside triphosphate hydrolases"/>
    <property type="match status" value="2"/>
</dbReference>
<accession>A0A3P9P498</accession>
<dbReference type="Ensembl" id="ENSPRET00000016826.1">
    <property type="protein sequence ID" value="ENSPREP00000016646.1"/>
    <property type="gene ID" value="ENSPREG00000011240.1"/>
</dbReference>
<organism evidence="2 3">
    <name type="scientific">Poecilia reticulata</name>
    <name type="common">Guppy</name>
    <name type="synonym">Acanthophacelus reticulatus</name>
    <dbReference type="NCBI Taxonomy" id="8081"/>
    <lineage>
        <taxon>Eukaryota</taxon>
        <taxon>Metazoa</taxon>
        <taxon>Chordata</taxon>
        <taxon>Craniata</taxon>
        <taxon>Vertebrata</taxon>
        <taxon>Euteleostomi</taxon>
        <taxon>Actinopterygii</taxon>
        <taxon>Neopterygii</taxon>
        <taxon>Teleostei</taxon>
        <taxon>Neoteleostei</taxon>
        <taxon>Acanthomorphata</taxon>
        <taxon>Ovalentaria</taxon>
        <taxon>Atherinomorphae</taxon>
        <taxon>Cyprinodontiformes</taxon>
        <taxon>Poeciliidae</taxon>
        <taxon>Poeciliinae</taxon>
        <taxon>Poecilia</taxon>
    </lineage>
</organism>
<keyword evidence="3" id="KW-1185">Reference proteome</keyword>
<dbReference type="Gene3D" id="3.40.50.300">
    <property type="entry name" value="P-loop containing nucleotide triphosphate hydrolases"/>
    <property type="match status" value="2"/>
</dbReference>
<reference evidence="2" key="2">
    <citation type="submission" date="2025-08" db="UniProtKB">
        <authorList>
            <consortium name="Ensembl"/>
        </authorList>
    </citation>
    <scope>IDENTIFICATION</scope>
    <source>
        <strain evidence="2">Guanapo</strain>
    </source>
</reference>
<dbReference type="GeneTree" id="ENSGT00940000160560"/>
<protein>
    <submittedName>
        <fullName evidence="2">Uncharacterized LOC103460188</fullName>
    </submittedName>
</protein>
<evidence type="ECO:0000313" key="2">
    <source>
        <dbReference type="Ensembl" id="ENSPREP00000016646.1"/>
    </source>
</evidence>
<dbReference type="GeneID" id="103460188"/>
<dbReference type="Bgee" id="ENSPREG00000011240">
    <property type="expression patterns" value="Expressed in caudal fin and 1 other cell type or tissue"/>
</dbReference>
<dbReference type="InterPro" id="IPR027417">
    <property type="entry name" value="P-loop_NTPase"/>
</dbReference>
<dbReference type="PANTHER" id="PTHR14241">
    <property type="entry name" value="INTERFERON-INDUCED PROTEIN 44"/>
    <property type="match status" value="1"/>
</dbReference>
<dbReference type="STRING" id="8081.ENSPREP00000016646"/>
<feature type="region of interest" description="Disordered" evidence="1">
    <location>
        <begin position="1"/>
        <end position="21"/>
    </location>
</feature>
<evidence type="ECO:0000256" key="1">
    <source>
        <dbReference type="SAM" id="MobiDB-lite"/>
    </source>
</evidence>
<dbReference type="OrthoDB" id="25620at2759"/>
<reference evidence="3" key="1">
    <citation type="submission" date="2013-11" db="EMBL/GenBank/DDBJ databases">
        <title>The genomic landscape of the Guanapo guppy.</title>
        <authorList>
            <person name="Kuenstner A."/>
            <person name="Dreyer C."/>
        </authorList>
    </citation>
    <scope>NUCLEOTIDE SEQUENCE</scope>
    <source>
        <strain evidence="3">Guanapo</strain>
    </source>
</reference>
<dbReference type="Proteomes" id="UP000242638">
    <property type="component" value="Unassembled WGS sequence"/>
</dbReference>
<dbReference type="RefSeq" id="XP_017158681.1">
    <property type="nucleotide sequence ID" value="XM_017303192.1"/>
</dbReference>
<dbReference type="PANTHER" id="PTHR14241:SF1">
    <property type="entry name" value="INTERFERON-INDUCED PROTEIN 44-RELATED"/>
    <property type="match status" value="1"/>
</dbReference>
<name>A0A3P9P498_POERE</name>
<dbReference type="GO" id="GO:0006955">
    <property type="term" value="P:immune response"/>
    <property type="evidence" value="ECO:0007669"/>
    <property type="project" value="TreeGrafter"/>
</dbReference>
<dbReference type="AlphaFoldDB" id="A0A3P9P498"/>